<feature type="domain" description="EGF-like" evidence="2">
    <location>
        <begin position="429"/>
        <end position="458"/>
    </location>
</feature>
<dbReference type="PANTHER" id="PTHR45756">
    <property type="entry name" value="PALMITOYLTRANSFERASE"/>
    <property type="match status" value="1"/>
</dbReference>
<feature type="transmembrane region" description="Helical" evidence="1">
    <location>
        <begin position="1160"/>
        <end position="1180"/>
    </location>
</feature>
<comment type="caution">
    <text evidence="3">The sequence shown here is derived from an EMBL/GenBank/DDBJ whole genome shotgun (WGS) entry which is preliminary data.</text>
</comment>
<sequence length="1216" mass="141036">MFKLSKYKISLERENRYEYIGGQECLQCPSNCINCDSTNPSKCTNCGDQEITHRILDSNNVCVCAEGYFEVWYTYNCQNIQFNLSILQFSYILSLEQYVNRLQDKYSYSSITIQGLNYMVNSGVVKDDIHQFQYISQLESNKIINPNTQYPQGQAYKQQFNNMFALGIKLTHDYQVFWAANVNSSNYQMYKGTRLINTNTWKFVIYQFQLNNYIGNVFLQIALTENGDVQPQTQNRILEIADGNMVLLYYLAYEHNYFLIDSELDLIINDILYIQFQRPLNSLDYQFNGNTIIIETCQPPYILKNQQCICDNQNGYYLYYGICQSQCPSDCLTCTKEVCLLSDHSIRCQEGYYLDTEKKVCLQCQIRCKTCINGKDCITCKQQFILHNTQCFTCQEFQTLFMCDQYDHNCQCTKCNDGYQLDIIHQCIQCPNKCLSCNFQDICIICEDGYYLHNNQCIKCQENCFQCQEQDYCIKCQIGYHIYNGIVSQCTNICINYLDQCLCKDCPIQYYRNDDDFYCYSCQQPCLTCSNKETCIDCISNHFYLDNFQCKQCQSPCLTCLTQTKCLSCINEQYYYMKEEFKCIKCPIPCTTCYLDESLLCVGCLEKFYLYNYQCYECPLYCQDTCYYDIIHKLIQCDLCQVGFYPSKINKPFECINCPNYCTNCTNEQTCLECTFPYILQNGKCQQCNELFGSYCISCNQLNCVHCQNGYQLIDGKCVEDIINVTPLCLLQREFYNTLSNSCDKCLQYCLICKELKTCIICEEKSYKKSEICINCKFPCNNCMSDQFCLTISNQLYYIDYSITDINEINAFKCNSPCKNCKSFEECIDCLDGYYFYNNQCLLCDPSCKTCKNKSDFCTSCYPGFQLSNGKCPQCIDQNCQSCRQYCSLCNHLLDDLYICKTCLPGYYLIDQECHPCSSNCKTCSIKSDQCTSCFEGYFLTPDMKCEKCNQGCQSCQVQTKSCTICEYGYQLIQQKDFLYECVKCDQGCNSCNEGRCLVCSNQQFLTEDGKCEKCVAPCFTCSSLTQCIICADGYYMNNEKCDKCSDNCSKCSSLNDCITCIEPFKLIQKQCIKCQENCITCTNNQCQQCKQGYTLQNDGQCQQIPIICNINSCSQCLNENQCQICQQGYIINTTLDQCEIENQIQNQELIDESDSQMQFIIIILSIATTIISFIIIYLIQKCRKLYIVMKRFVRENPKFPDLPFTKSQIPSDNSN</sequence>
<feature type="domain" description="EGF-like" evidence="2">
    <location>
        <begin position="1074"/>
        <end position="1103"/>
    </location>
</feature>
<feature type="domain" description="EGF-like" evidence="2">
    <location>
        <begin position="363"/>
        <end position="392"/>
    </location>
</feature>
<dbReference type="OrthoDB" id="284918at2759"/>
<protein>
    <recommendedName>
        <fullName evidence="2">EGF-like domain-containing protein</fullName>
    </recommendedName>
</protein>
<feature type="domain" description="EGF-like" evidence="2">
    <location>
        <begin position="1108"/>
        <end position="1140"/>
    </location>
</feature>
<feature type="domain" description="EGF-like" evidence="2">
    <location>
        <begin position="459"/>
        <end position="491"/>
    </location>
</feature>
<feature type="domain" description="EGF-like" evidence="2">
    <location>
        <begin position="843"/>
        <end position="876"/>
    </location>
</feature>
<organism evidence="3 4">
    <name type="scientific">Paramecium sonneborni</name>
    <dbReference type="NCBI Taxonomy" id="65129"/>
    <lineage>
        <taxon>Eukaryota</taxon>
        <taxon>Sar</taxon>
        <taxon>Alveolata</taxon>
        <taxon>Ciliophora</taxon>
        <taxon>Intramacronucleata</taxon>
        <taxon>Oligohymenophorea</taxon>
        <taxon>Peniculida</taxon>
        <taxon>Parameciidae</taxon>
        <taxon>Paramecium</taxon>
    </lineage>
</organism>
<keyword evidence="1" id="KW-0812">Transmembrane</keyword>
<feature type="domain" description="EGF-like" evidence="2">
    <location>
        <begin position="673"/>
        <end position="719"/>
    </location>
</feature>
<evidence type="ECO:0000313" key="3">
    <source>
        <dbReference type="EMBL" id="CAD8105658.1"/>
    </source>
</evidence>
<dbReference type="AlphaFoldDB" id="A0A8S1PSW8"/>
<feature type="domain" description="EGF-like" evidence="2">
    <location>
        <begin position="521"/>
        <end position="551"/>
    </location>
</feature>
<dbReference type="PANTHER" id="PTHR45756:SF1">
    <property type="entry name" value="PROTEIN KINASE DOMAIN CONTAINING PROTEIN"/>
    <property type="match status" value="1"/>
</dbReference>
<keyword evidence="4" id="KW-1185">Reference proteome</keyword>
<dbReference type="InterPro" id="IPR053215">
    <property type="entry name" value="TKL_Ser/Thr_kinase"/>
</dbReference>
<dbReference type="InterPro" id="IPR000742">
    <property type="entry name" value="EGF"/>
</dbReference>
<dbReference type="Proteomes" id="UP000692954">
    <property type="component" value="Unassembled WGS sequence"/>
</dbReference>
<feature type="domain" description="EGF-like" evidence="2">
    <location>
        <begin position="1044"/>
        <end position="1073"/>
    </location>
</feature>
<evidence type="ECO:0000259" key="2">
    <source>
        <dbReference type="SMART" id="SM00181"/>
    </source>
</evidence>
<keyword evidence="1" id="KW-1133">Transmembrane helix</keyword>
<reference evidence="3" key="1">
    <citation type="submission" date="2021-01" db="EMBL/GenBank/DDBJ databases">
        <authorList>
            <consortium name="Genoscope - CEA"/>
            <person name="William W."/>
        </authorList>
    </citation>
    <scope>NUCLEOTIDE SEQUENCE</scope>
</reference>
<name>A0A8S1PSW8_9CILI</name>
<evidence type="ECO:0000313" key="4">
    <source>
        <dbReference type="Proteomes" id="UP000692954"/>
    </source>
</evidence>
<feature type="domain" description="EGF-like" evidence="2">
    <location>
        <begin position="948"/>
        <end position="983"/>
    </location>
</feature>
<keyword evidence="1" id="KW-0472">Membrane</keyword>
<dbReference type="EMBL" id="CAJJDN010000085">
    <property type="protein sequence ID" value="CAD8105658.1"/>
    <property type="molecule type" value="Genomic_DNA"/>
</dbReference>
<feature type="domain" description="EGF-like" evidence="2">
    <location>
        <begin position="1014"/>
        <end position="1043"/>
    </location>
</feature>
<feature type="domain" description="EGF-like" evidence="2">
    <location>
        <begin position="882"/>
        <end position="915"/>
    </location>
</feature>
<feature type="domain" description="EGF-like" evidence="2">
    <location>
        <begin position="916"/>
        <end position="947"/>
    </location>
</feature>
<feature type="domain" description="EGF-like" evidence="2">
    <location>
        <begin position="813"/>
        <end position="842"/>
    </location>
</feature>
<evidence type="ECO:0000256" key="1">
    <source>
        <dbReference type="SAM" id="Phobius"/>
    </source>
</evidence>
<dbReference type="SMART" id="SM00181">
    <property type="entry name" value="EGF"/>
    <property type="match status" value="16"/>
</dbReference>
<proteinExistence type="predicted"/>
<feature type="domain" description="EGF-like" evidence="2">
    <location>
        <begin position="617"/>
        <end position="656"/>
    </location>
</feature>
<accession>A0A8S1PSW8</accession>
<dbReference type="SMART" id="SM00261">
    <property type="entry name" value="FU"/>
    <property type="match status" value="10"/>
</dbReference>
<gene>
    <name evidence="3" type="ORF">PSON_ATCC_30995.1.T0850035</name>
</gene>
<feature type="domain" description="EGF-like" evidence="2">
    <location>
        <begin position="393"/>
        <end position="428"/>
    </location>
</feature>
<dbReference type="InterPro" id="IPR006212">
    <property type="entry name" value="Furin_repeat"/>
</dbReference>